<sequence length="592" mass="67316">MSSPAMSSSRRYFLQMMQSSQKPYKQSSPKPYPIGREHPQKQRPERTFSGPSSLLSRVRFLINDISDLDLAAKHARLAARKRMDPEESILTCNAIIGALCNAGRSGHALDMFDFFFNKSKMKPNIASCNFIIKSHCDQGRLDDALRLYSHLLSSDHTPSPDHNTYDHLTKAMVDAGMINQALDLLLKGRADLFNFQKPGMYMNLIRGFMEQGNLDMAYELRDDFKTCSIREYIAVLESIFVEYLFKQGKDEEAMALYKSSVSMDNNGFTTNATVGNKYLKVLLKYGKKTEAWALFQYMLDNHSWISFDADNLNLMVSECFEVERFSDAVNIFNKTKAKNKCSLPVEAYRNLITRLCQNGRLSEAESVFDELLKEKFVKPDDETYKAMIRAYVESGRVEEAVQTANKMVASKVHKSLSLDNSVGSMAGIIFPERKSAKNDNPTYIVWVLDDCFNIPDTSFFCDVHRKLEDALRKDGFDSSSEHRYLILDPRTKSSDFLESFDALNEKYLSHCIYLDTVTCKGDKDAIFNCMLEDILVWAFVLSGFNSRTGNVVVLSSDKNFGQGTKFSQFRDCLLKKGYNVVVVNPDTLPKVD</sequence>
<reference evidence="4" key="1">
    <citation type="submission" date="2021-01" db="EMBL/GenBank/DDBJ databases">
        <authorList>
            <person name="Bezrukov I."/>
        </authorList>
    </citation>
    <scope>NUCLEOTIDE SEQUENCE</scope>
</reference>
<dbReference type="Gene3D" id="1.25.40.10">
    <property type="entry name" value="Tetratricopeptide repeat domain"/>
    <property type="match status" value="3"/>
</dbReference>
<organism evidence="4 5">
    <name type="scientific">Arabidopsis arenosa</name>
    <name type="common">Sand rock-cress</name>
    <name type="synonym">Cardaminopsis arenosa</name>
    <dbReference type="NCBI Taxonomy" id="38785"/>
    <lineage>
        <taxon>Eukaryota</taxon>
        <taxon>Viridiplantae</taxon>
        <taxon>Streptophyta</taxon>
        <taxon>Embryophyta</taxon>
        <taxon>Tracheophyta</taxon>
        <taxon>Spermatophyta</taxon>
        <taxon>Magnoliopsida</taxon>
        <taxon>eudicotyledons</taxon>
        <taxon>Gunneridae</taxon>
        <taxon>Pentapetalae</taxon>
        <taxon>rosids</taxon>
        <taxon>malvids</taxon>
        <taxon>Brassicales</taxon>
        <taxon>Brassicaceae</taxon>
        <taxon>Camelineae</taxon>
        <taxon>Arabidopsis</taxon>
    </lineage>
</organism>
<dbReference type="SUPFAM" id="SSF48452">
    <property type="entry name" value="TPR-like"/>
    <property type="match status" value="1"/>
</dbReference>
<protein>
    <recommendedName>
        <fullName evidence="6">Pentatricopeptide repeat-containing protein</fullName>
    </recommendedName>
</protein>
<dbReference type="Pfam" id="PF13812">
    <property type="entry name" value="PPR_3"/>
    <property type="match status" value="1"/>
</dbReference>
<evidence type="ECO:0000256" key="1">
    <source>
        <dbReference type="ARBA" id="ARBA00022737"/>
    </source>
</evidence>
<dbReference type="InterPro" id="IPR011990">
    <property type="entry name" value="TPR-like_helical_dom_sf"/>
</dbReference>
<dbReference type="AlphaFoldDB" id="A0A8S2AUG7"/>
<feature type="repeat" description="PPR" evidence="2">
    <location>
        <begin position="344"/>
        <end position="378"/>
    </location>
</feature>
<feature type="repeat" description="PPR" evidence="2">
    <location>
        <begin position="380"/>
        <end position="414"/>
    </location>
</feature>
<feature type="compositionally biased region" description="Polar residues" evidence="3">
    <location>
        <begin position="1"/>
        <end position="10"/>
    </location>
</feature>
<gene>
    <name evidence="4" type="ORF">AARE701A_LOCUS19250</name>
</gene>
<evidence type="ECO:0000256" key="3">
    <source>
        <dbReference type="SAM" id="MobiDB-lite"/>
    </source>
</evidence>
<evidence type="ECO:0000256" key="2">
    <source>
        <dbReference type="PROSITE-ProRule" id="PRU00708"/>
    </source>
</evidence>
<dbReference type="Pfam" id="PF01535">
    <property type="entry name" value="PPR"/>
    <property type="match status" value="1"/>
</dbReference>
<evidence type="ECO:0000313" key="5">
    <source>
        <dbReference type="Proteomes" id="UP000682877"/>
    </source>
</evidence>
<feature type="region of interest" description="Disordered" evidence="3">
    <location>
        <begin position="1"/>
        <end position="51"/>
    </location>
</feature>
<name>A0A8S2AUG7_ARAAE</name>
<dbReference type="Proteomes" id="UP000682877">
    <property type="component" value="Chromosome 7"/>
</dbReference>
<feature type="compositionally biased region" description="Low complexity" evidence="3">
    <location>
        <begin position="15"/>
        <end position="29"/>
    </location>
</feature>
<proteinExistence type="predicted"/>
<dbReference type="PANTHER" id="PTHR47937:SF2">
    <property type="entry name" value="PENTATRICOPEPTIDE (PPR) REPEAT-CONTAINING PROTEIN, PF01535'-RELATED"/>
    <property type="match status" value="1"/>
</dbReference>
<dbReference type="InterPro" id="IPR052308">
    <property type="entry name" value="PPR_domain-containing"/>
</dbReference>
<dbReference type="EMBL" id="LR999457">
    <property type="protein sequence ID" value="CAE6192750.1"/>
    <property type="molecule type" value="Genomic_DNA"/>
</dbReference>
<feature type="compositionally biased region" description="Basic and acidic residues" evidence="3">
    <location>
        <begin position="35"/>
        <end position="46"/>
    </location>
</feature>
<dbReference type="PANTHER" id="PTHR47937">
    <property type="entry name" value="PLASTID TRANSCRIPTIONALLY ACTIVE CHROMOSOME 2-LIKE PROTEIN"/>
    <property type="match status" value="1"/>
</dbReference>
<evidence type="ECO:0008006" key="6">
    <source>
        <dbReference type="Google" id="ProtNLM"/>
    </source>
</evidence>
<dbReference type="NCBIfam" id="TIGR00756">
    <property type="entry name" value="PPR"/>
    <property type="match status" value="4"/>
</dbReference>
<keyword evidence="5" id="KW-1185">Reference proteome</keyword>
<dbReference type="InterPro" id="IPR002885">
    <property type="entry name" value="PPR_rpt"/>
</dbReference>
<dbReference type="Pfam" id="PF13041">
    <property type="entry name" value="PPR_2"/>
    <property type="match status" value="1"/>
</dbReference>
<dbReference type="PROSITE" id="PS51375">
    <property type="entry name" value="PPR"/>
    <property type="match status" value="3"/>
</dbReference>
<feature type="repeat" description="PPR" evidence="2">
    <location>
        <begin position="124"/>
        <end position="158"/>
    </location>
</feature>
<evidence type="ECO:0000313" key="4">
    <source>
        <dbReference type="EMBL" id="CAE6192750.1"/>
    </source>
</evidence>
<keyword evidence="1" id="KW-0677">Repeat</keyword>
<accession>A0A8S2AUG7</accession>